<dbReference type="AlphaFoldDB" id="A0A9J6QT24"/>
<protein>
    <submittedName>
        <fullName evidence="1">Uncharacterized protein</fullName>
    </submittedName>
</protein>
<comment type="caution">
    <text evidence="1">The sequence shown here is derived from an EMBL/GenBank/DDBJ whole genome shotgun (WGS) entry which is preliminary data.</text>
</comment>
<organism evidence="1 2">
    <name type="scientific">Hominibacterium faecale</name>
    <dbReference type="NCBI Taxonomy" id="2839743"/>
    <lineage>
        <taxon>Bacteria</taxon>
        <taxon>Bacillati</taxon>
        <taxon>Bacillota</taxon>
        <taxon>Clostridia</taxon>
        <taxon>Peptostreptococcales</taxon>
        <taxon>Anaerovoracaceae</taxon>
        <taxon>Hominibacterium</taxon>
    </lineage>
</organism>
<dbReference type="EMBL" id="JAOSHN010000002">
    <property type="protein sequence ID" value="MCU7377843.1"/>
    <property type="molecule type" value="Genomic_DNA"/>
</dbReference>
<name>A0A9J6QT24_9FIRM</name>
<evidence type="ECO:0000313" key="1">
    <source>
        <dbReference type="EMBL" id="MCU7377843.1"/>
    </source>
</evidence>
<accession>A0A9J6QT24</accession>
<sequence length="187" mass="21628">MKSTIRKSTYQAIYRLLDRVSPIESDCGKLCGAACCTCGGDSDDDDFKLGIYLLPGEEKLFTQQENWLKWSEELAEDFDFPDSWFGKIYFIRCKTPPLCPRKHRPLQCRFFPLAPHLKKGRLHLILSTVPLPYSCPLIEQEIVLSHSFIQATYTVWTHLIEDPLIYDLVRMDSEDREADGVPIKILR</sequence>
<proteinExistence type="predicted"/>
<evidence type="ECO:0000313" key="2">
    <source>
        <dbReference type="Proteomes" id="UP001065549"/>
    </source>
</evidence>
<reference evidence="1" key="1">
    <citation type="submission" date="2022-09" db="EMBL/GenBank/DDBJ databases">
        <title>Culturomic study of gut microbiota in children with autism spectrum disorder.</title>
        <authorList>
            <person name="Efimov B.A."/>
            <person name="Chaplin A.V."/>
            <person name="Sokolova S.R."/>
            <person name="Pikina A.P."/>
            <person name="Korzhanova M."/>
            <person name="Belova V."/>
            <person name="Korostin D."/>
        </authorList>
    </citation>
    <scope>NUCLEOTIDE SEQUENCE</scope>
    <source>
        <strain evidence="1">ASD5510</strain>
    </source>
</reference>
<dbReference type="Proteomes" id="UP001065549">
    <property type="component" value="Unassembled WGS sequence"/>
</dbReference>
<dbReference type="RefSeq" id="WP_148395095.1">
    <property type="nucleotide sequence ID" value="NZ_JAOSHN010000002.1"/>
</dbReference>
<keyword evidence="2" id="KW-1185">Reference proteome</keyword>
<gene>
    <name evidence="1" type="ORF">OBO34_05680</name>
</gene>